<dbReference type="GO" id="GO:0046983">
    <property type="term" value="F:protein dimerization activity"/>
    <property type="evidence" value="ECO:0007669"/>
    <property type="project" value="InterPro"/>
</dbReference>
<reference evidence="7 8" key="1">
    <citation type="submission" date="2020-09" db="EMBL/GenBank/DDBJ databases">
        <title>De no assembly of potato wild relative species, Solanum commersonii.</title>
        <authorList>
            <person name="Cho K."/>
        </authorList>
    </citation>
    <scope>NUCLEOTIDE SEQUENCE [LARGE SCALE GENOMIC DNA]</scope>
    <source>
        <strain evidence="7">LZ3.2</strain>
        <tissue evidence="7">Leaf</tissue>
    </source>
</reference>
<evidence type="ECO:0000313" key="7">
    <source>
        <dbReference type="EMBL" id="KAG5611818.1"/>
    </source>
</evidence>
<sequence length="99" mass="11421">MKATRYASFLKHRLSLYKAVGELTQQHDVDKGIVLSSPTNKPYSFFHPTTEAIAHQFKIREDVASNQTIILDQVKHMKEIGGWEDIYQLKTNELINFEA</sequence>
<accession>A0A9J5ZGL3</accession>
<dbReference type="GO" id="GO:0005634">
    <property type="term" value="C:nucleus"/>
    <property type="evidence" value="ECO:0007669"/>
    <property type="project" value="UniProtKB-SubCell"/>
</dbReference>
<keyword evidence="5" id="KW-0539">Nucleus</keyword>
<proteinExistence type="predicted"/>
<keyword evidence="2" id="KW-0805">Transcription regulation</keyword>
<evidence type="ECO:0000256" key="5">
    <source>
        <dbReference type="ARBA" id="ARBA00023242"/>
    </source>
</evidence>
<dbReference type="Gene3D" id="3.40.1810.10">
    <property type="entry name" value="Transcription factor, MADS-box"/>
    <property type="match status" value="1"/>
</dbReference>
<dbReference type="Pfam" id="PF00319">
    <property type="entry name" value="SRF-TF"/>
    <property type="match status" value="1"/>
</dbReference>
<dbReference type="GO" id="GO:0003677">
    <property type="term" value="F:DNA binding"/>
    <property type="evidence" value="ECO:0007669"/>
    <property type="project" value="UniProtKB-KW"/>
</dbReference>
<feature type="domain" description="MADS-box" evidence="6">
    <location>
        <begin position="1"/>
        <end position="49"/>
    </location>
</feature>
<organism evidence="7 8">
    <name type="scientific">Solanum commersonii</name>
    <name type="common">Commerson's wild potato</name>
    <name type="synonym">Commerson's nightshade</name>
    <dbReference type="NCBI Taxonomy" id="4109"/>
    <lineage>
        <taxon>Eukaryota</taxon>
        <taxon>Viridiplantae</taxon>
        <taxon>Streptophyta</taxon>
        <taxon>Embryophyta</taxon>
        <taxon>Tracheophyta</taxon>
        <taxon>Spermatophyta</taxon>
        <taxon>Magnoliopsida</taxon>
        <taxon>eudicotyledons</taxon>
        <taxon>Gunneridae</taxon>
        <taxon>Pentapetalae</taxon>
        <taxon>asterids</taxon>
        <taxon>lamiids</taxon>
        <taxon>Solanales</taxon>
        <taxon>Solanaceae</taxon>
        <taxon>Solanoideae</taxon>
        <taxon>Solaneae</taxon>
        <taxon>Solanum</taxon>
    </lineage>
</organism>
<dbReference type="EMBL" id="JACXVP010000004">
    <property type="protein sequence ID" value="KAG5611818.1"/>
    <property type="molecule type" value="Genomic_DNA"/>
</dbReference>
<evidence type="ECO:0000259" key="6">
    <source>
        <dbReference type="PROSITE" id="PS50066"/>
    </source>
</evidence>
<keyword evidence="3" id="KW-0238">DNA-binding</keyword>
<dbReference type="PROSITE" id="PS50066">
    <property type="entry name" value="MADS_BOX_2"/>
    <property type="match status" value="1"/>
</dbReference>
<evidence type="ECO:0000256" key="2">
    <source>
        <dbReference type="ARBA" id="ARBA00023015"/>
    </source>
</evidence>
<evidence type="ECO:0000313" key="8">
    <source>
        <dbReference type="Proteomes" id="UP000824120"/>
    </source>
</evidence>
<keyword evidence="8" id="KW-1185">Reference proteome</keyword>
<comment type="caution">
    <text evidence="7">The sequence shown here is derived from an EMBL/GenBank/DDBJ whole genome shotgun (WGS) entry which is preliminary data.</text>
</comment>
<evidence type="ECO:0000256" key="3">
    <source>
        <dbReference type="ARBA" id="ARBA00023125"/>
    </source>
</evidence>
<dbReference type="InterPro" id="IPR002100">
    <property type="entry name" value="TF_MADSbox"/>
</dbReference>
<protein>
    <recommendedName>
        <fullName evidence="6">MADS-box domain-containing protein</fullName>
    </recommendedName>
</protein>
<gene>
    <name evidence="7" type="ORF">H5410_023099</name>
</gene>
<keyword evidence="4" id="KW-0804">Transcription</keyword>
<dbReference type="Proteomes" id="UP000824120">
    <property type="component" value="Chromosome 4"/>
</dbReference>
<comment type="subcellular location">
    <subcellularLocation>
        <location evidence="1">Nucleus</location>
    </subcellularLocation>
</comment>
<evidence type="ECO:0000256" key="1">
    <source>
        <dbReference type="ARBA" id="ARBA00004123"/>
    </source>
</evidence>
<dbReference type="InterPro" id="IPR036879">
    <property type="entry name" value="TF_MADSbox_sf"/>
</dbReference>
<dbReference type="AlphaFoldDB" id="A0A9J5ZGL3"/>
<evidence type="ECO:0000256" key="4">
    <source>
        <dbReference type="ARBA" id="ARBA00023163"/>
    </source>
</evidence>
<name>A0A9J5ZGL3_SOLCO</name>
<dbReference type="SUPFAM" id="SSF55455">
    <property type="entry name" value="SRF-like"/>
    <property type="match status" value="1"/>
</dbReference>